<feature type="transmembrane region" description="Helical" evidence="10">
    <location>
        <begin position="234"/>
        <end position="259"/>
    </location>
</feature>
<feature type="transmembrane region" description="Helical" evidence="10">
    <location>
        <begin position="354"/>
        <end position="376"/>
    </location>
</feature>
<keyword evidence="9" id="KW-0046">Antibiotic resistance</keyword>
<sequence>MDKSKELGQEKITKLLIKFLIPALVGTLVNAFYNIVDRIYIGRGVDALALAGLSVTFPIMLITAGFAMLIGMGGGVLISINLGKKDKNKAEKILGNTFVLLCISAILVSLLCFVIKGPILKSFGASENTIAYANDYLSIVLLGTIFQNLSFGMNNLIRSEGNAVTAMVTMLIGAILNIILDPIFIFVFHMGVQGAAIATVFSQFVNTVWVLSHFRGKRSVLKLKRENFKIEFDILKGILAIGMSPFAMQIVGSVINIIFNKQLMTYGGDLAVGAMGVINSIAMLLVMCMVAVNQAAQPIIGFNYGAKKYDRVKETLKSAIIVAMGFGFIGFIAVEVFPEVLIRAFNKESEELLFIGVNGIRKFLFALPLIGFQIVGSNYFQAIGKAKISMLLSMLRQVIILIPLLLILPNILKINGVWLAAPVSDTISFAITAVCLYKGLKLLDKEKQEISEKVEAVVEV</sequence>
<keyword evidence="8 10" id="KW-0472">Membrane</keyword>
<evidence type="ECO:0000313" key="11">
    <source>
        <dbReference type="EMBL" id="KOA19973.1"/>
    </source>
</evidence>
<dbReference type="CDD" id="cd13143">
    <property type="entry name" value="MATE_MepA_like"/>
    <property type="match status" value="1"/>
</dbReference>
<dbReference type="GO" id="GO:0042910">
    <property type="term" value="F:xenobiotic transmembrane transporter activity"/>
    <property type="evidence" value="ECO:0007669"/>
    <property type="project" value="InterPro"/>
</dbReference>
<proteinExistence type="inferred from homology"/>
<dbReference type="NCBIfam" id="TIGR00797">
    <property type="entry name" value="matE"/>
    <property type="match status" value="1"/>
</dbReference>
<evidence type="ECO:0000256" key="6">
    <source>
        <dbReference type="ARBA" id="ARBA00022692"/>
    </source>
</evidence>
<accession>A0A0L6ZB03</accession>
<feature type="transmembrane region" description="Helical" evidence="10">
    <location>
        <begin position="48"/>
        <end position="81"/>
    </location>
</feature>
<comment type="caution">
    <text evidence="11">The sequence shown here is derived from an EMBL/GenBank/DDBJ whole genome shotgun (WGS) entry which is preliminary data.</text>
</comment>
<keyword evidence="4" id="KW-0813">Transport</keyword>
<dbReference type="GO" id="GO:0015297">
    <property type="term" value="F:antiporter activity"/>
    <property type="evidence" value="ECO:0007669"/>
    <property type="project" value="InterPro"/>
</dbReference>
<dbReference type="AlphaFoldDB" id="A0A0L6ZB03"/>
<evidence type="ECO:0000256" key="1">
    <source>
        <dbReference type="ARBA" id="ARBA00004651"/>
    </source>
</evidence>
<keyword evidence="12" id="KW-1185">Reference proteome</keyword>
<feature type="transmembrane region" description="Helical" evidence="10">
    <location>
        <begin position="93"/>
        <end position="116"/>
    </location>
</feature>
<feature type="transmembrane region" description="Helical" evidence="10">
    <location>
        <begin position="316"/>
        <end position="334"/>
    </location>
</feature>
<dbReference type="InterPro" id="IPR002528">
    <property type="entry name" value="MATE_fam"/>
</dbReference>
<organism evidence="11 12">
    <name type="scientific">Clostridium homopropionicum DSM 5847</name>
    <dbReference type="NCBI Taxonomy" id="1121318"/>
    <lineage>
        <taxon>Bacteria</taxon>
        <taxon>Bacillati</taxon>
        <taxon>Bacillota</taxon>
        <taxon>Clostridia</taxon>
        <taxon>Eubacteriales</taxon>
        <taxon>Clostridiaceae</taxon>
        <taxon>Clostridium</taxon>
    </lineage>
</organism>
<dbReference type="InterPro" id="IPR045070">
    <property type="entry name" value="MATE_MepA-like"/>
</dbReference>
<feature type="transmembrane region" description="Helical" evidence="10">
    <location>
        <begin position="194"/>
        <end position="214"/>
    </location>
</feature>
<keyword evidence="6 10" id="KW-0812">Transmembrane</keyword>
<comment type="subcellular location">
    <subcellularLocation>
        <location evidence="1">Cell membrane</location>
        <topology evidence="1">Multi-pass membrane protein</topology>
    </subcellularLocation>
</comment>
<dbReference type="STRING" id="36844.SAMN04488501_11211"/>
<dbReference type="RefSeq" id="WP_052221103.1">
    <property type="nucleotide sequence ID" value="NZ_LHUR01000021.1"/>
</dbReference>
<protein>
    <recommendedName>
        <fullName evidence="3">Multidrug export protein MepA</fullName>
    </recommendedName>
</protein>
<dbReference type="Pfam" id="PF01554">
    <property type="entry name" value="MatE"/>
    <property type="match status" value="2"/>
</dbReference>
<evidence type="ECO:0000313" key="12">
    <source>
        <dbReference type="Proteomes" id="UP000037043"/>
    </source>
</evidence>
<dbReference type="Proteomes" id="UP000037043">
    <property type="component" value="Unassembled WGS sequence"/>
</dbReference>
<evidence type="ECO:0000256" key="4">
    <source>
        <dbReference type="ARBA" id="ARBA00022448"/>
    </source>
</evidence>
<evidence type="ECO:0000256" key="3">
    <source>
        <dbReference type="ARBA" id="ARBA00022106"/>
    </source>
</evidence>
<keyword evidence="7 10" id="KW-1133">Transmembrane helix</keyword>
<reference evidence="12" key="1">
    <citation type="submission" date="2015-08" db="EMBL/GenBank/DDBJ databases">
        <title>Genome sequence of the strict anaerobe Clostridium homopropionicum LuHBu1 (DSM 5847T).</title>
        <authorList>
            <person name="Poehlein A."/>
            <person name="Beck M."/>
            <person name="Schiel-Bengelsdorf B."/>
            <person name="Bengelsdorf F.R."/>
            <person name="Daniel R."/>
            <person name="Duerre P."/>
        </authorList>
    </citation>
    <scope>NUCLEOTIDE SEQUENCE [LARGE SCALE GENOMIC DNA]</scope>
    <source>
        <strain evidence="12">DSM 5847</strain>
    </source>
</reference>
<comment type="similarity">
    <text evidence="2">Belongs to the multi antimicrobial extrusion (MATE) (TC 2.A.66.1) family. MepA subfamily.</text>
</comment>
<evidence type="ECO:0000256" key="2">
    <source>
        <dbReference type="ARBA" id="ARBA00008417"/>
    </source>
</evidence>
<dbReference type="InterPro" id="IPR048279">
    <property type="entry name" value="MdtK-like"/>
</dbReference>
<feature type="transmembrane region" description="Helical" evidence="10">
    <location>
        <begin position="388"/>
        <end position="411"/>
    </location>
</feature>
<evidence type="ECO:0000256" key="9">
    <source>
        <dbReference type="ARBA" id="ARBA00023251"/>
    </source>
</evidence>
<dbReference type="GO" id="GO:0005886">
    <property type="term" value="C:plasma membrane"/>
    <property type="evidence" value="ECO:0007669"/>
    <property type="project" value="UniProtKB-SubCell"/>
</dbReference>
<dbReference type="InterPro" id="IPR051327">
    <property type="entry name" value="MATE_MepA_subfamily"/>
</dbReference>
<feature type="transmembrane region" description="Helical" evidence="10">
    <location>
        <begin position="136"/>
        <end position="157"/>
    </location>
</feature>
<dbReference type="GO" id="GO:0046677">
    <property type="term" value="P:response to antibiotic"/>
    <property type="evidence" value="ECO:0007669"/>
    <property type="project" value="UniProtKB-KW"/>
</dbReference>
<evidence type="ECO:0000256" key="7">
    <source>
        <dbReference type="ARBA" id="ARBA00022989"/>
    </source>
</evidence>
<feature type="transmembrane region" description="Helical" evidence="10">
    <location>
        <begin position="271"/>
        <end position="295"/>
    </location>
</feature>
<dbReference type="PANTHER" id="PTHR43823">
    <property type="entry name" value="SPORULATION PROTEIN YKVU"/>
    <property type="match status" value="1"/>
</dbReference>
<evidence type="ECO:0000256" key="5">
    <source>
        <dbReference type="ARBA" id="ARBA00022475"/>
    </source>
</evidence>
<dbReference type="PATRIC" id="fig|1121318.3.peg.1547"/>
<feature type="transmembrane region" description="Helical" evidence="10">
    <location>
        <begin position="15"/>
        <end position="36"/>
    </location>
</feature>
<gene>
    <name evidence="11" type="primary">mepA_3</name>
    <name evidence="11" type="ORF">CLHOM_15380</name>
</gene>
<evidence type="ECO:0000256" key="8">
    <source>
        <dbReference type="ARBA" id="ARBA00023136"/>
    </source>
</evidence>
<evidence type="ECO:0000256" key="10">
    <source>
        <dbReference type="SAM" id="Phobius"/>
    </source>
</evidence>
<keyword evidence="5" id="KW-1003">Cell membrane</keyword>
<dbReference type="PIRSF" id="PIRSF006603">
    <property type="entry name" value="DinF"/>
    <property type="match status" value="1"/>
</dbReference>
<dbReference type="PANTHER" id="PTHR43823:SF3">
    <property type="entry name" value="MULTIDRUG EXPORT PROTEIN MEPA"/>
    <property type="match status" value="1"/>
</dbReference>
<name>A0A0L6ZB03_9CLOT</name>
<feature type="transmembrane region" description="Helical" evidence="10">
    <location>
        <begin position="164"/>
        <end position="188"/>
    </location>
</feature>
<dbReference type="EMBL" id="LHUR01000021">
    <property type="protein sequence ID" value="KOA19973.1"/>
    <property type="molecule type" value="Genomic_DNA"/>
</dbReference>
<feature type="transmembrane region" description="Helical" evidence="10">
    <location>
        <begin position="417"/>
        <end position="437"/>
    </location>
</feature>